<protein>
    <recommendedName>
        <fullName evidence="7">UvrABC system protein C</fullName>
        <shortName evidence="7">Protein UvrC</shortName>
    </recommendedName>
    <alternativeName>
        <fullName evidence="7">Excinuclease ABC subunit C</fullName>
    </alternativeName>
</protein>
<keyword evidence="12" id="KW-1185">Reference proteome</keyword>
<keyword evidence="1 7" id="KW-0963">Cytoplasm</keyword>
<dbReference type="Gene3D" id="1.10.150.20">
    <property type="entry name" value="5' to 3' exonuclease, C-terminal subdomain"/>
    <property type="match status" value="1"/>
</dbReference>
<dbReference type="NCBIfam" id="NF001824">
    <property type="entry name" value="PRK00558.1-5"/>
    <property type="match status" value="1"/>
</dbReference>
<keyword evidence="4 7" id="KW-0267">Excision nuclease</keyword>
<feature type="domain" description="GIY-YIG" evidence="9">
    <location>
        <begin position="13"/>
        <end position="91"/>
    </location>
</feature>
<dbReference type="NCBIfam" id="TIGR00194">
    <property type="entry name" value="uvrC"/>
    <property type="match status" value="1"/>
</dbReference>
<dbReference type="SUPFAM" id="SSF82771">
    <property type="entry name" value="GIY-YIG endonuclease"/>
    <property type="match status" value="1"/>
</dbReference>
<comment type="similarity">
    <text evidence="7">Belongs to the UvrC family.</text>
</comment>
<dbReference type="InterPro" id="IPR000305">
    <property type="entry name" value="GIY-YIG_endonuc"/>
</dbReference>
<dbReference type="InterPro" id="IPR004791">
    <property type="entry name" value="UvrC"/>
</dbReference>
<dbReference type="PROSITE" id="PS50151">
    <property type="entry name" value="UVR"/>
    <property type="match status" value="1"/>
</dbReference>
<keyword evidence="6 7" id="KW-0742">SOS response</keyword>
<keyword evidence="5 7" id="KW-0234">DNA repair</keyword>
<evidence type="ECO:0000259" key="10">
    <source>
        <dbReference type="PROSITE" id="PS50165"/>
    </source>
</evidence>
<dbReference type="InterPro" id="IPR035901">
    <property type="entry name" value="GIY-YIG_endonuc_sf"/>
</dbReference>
<dbReference type="InterPro" id="IPR036876">
    <property type="entry name" value="UVR_dom_sf"/>
</dbReference>
<dbReference type="CDD" id="cd10434">
    <property type="entry name" value="GIY-YIG_UvrC_Cho"/>
    <property type="match status" value="1"/>
</dbReference>
<keyword evidence="3 7" id="KW-0228">DNA excision</keyword>
<dbReference type="PANTHER" id="PTHR30562">
    <property type="entry name" value="UVRC/OXIDOREDUCTASE"/>
    <property type="match status" value="1"/>
</dbReference>
<dbReference type="HAMAP" id="MF_00203">
    <property type="entry name" value="UvrC"/>
    <property type="match status" value="1"/>
</dbReference>
<dbReference type="Pfam" id="PF01541">
    <property type="entry name" value="GIY-YIG"/>
    <property type="match status" value="1"/>
</dbReference>
<comment type="function">
    <text evidence="7">The UvrABC repair system catalyzes the recognition and processing of DNA lesions. UvrC both incises the 5' and 3' sides of the lesion. The N-terminal half is responsible for the 3' incision and the C-terminal half is responsible for the 5' incision.</text>
</comment>
<gene>
    <name evidence="7 11" type="primary">uvrC</name>
    <name evidence="11" type="ORF">QWF21_13390</name>
</gene>
<name>A0ABU7JHU5_9GAMM</name>
<evidence type="ECO:0000256" key="1">
    <source>
        <dbReference type="ARBA" id="ARBA00022490"/>
    </source>
</evidence>
<evidence type="ECO:0000313" key="12">
    <source>
        <dbReference type="Proteomes" id="UP001339167"/>
    </source>
</evidence>
<dbReference type="InterPro" id="IPR047296">
    <property type="entry name" value="GIY-YIG_UvrC_Cho"/>
</dbReference>
<organism evidence="11 12">
    <name type="scientific">Alkalimonas mucilaginosa</name>
    <dbReference type="NCBI Taxonomy" id="3057676"/>
    <lineage>
        <taxon>Bacteria</taxon>
        <taxon>Pseudomonadati</taxon>
        <taxon>Pseudomonadota</taxon>
        <taxon>Gammaproteobacteria</taxon>
        <taxon>Alkalimonas</taxon>
    </lineage>
</organism>
<dbReference type="InterPro" id="IPR050066">
    <property type="entry name" value="UvrABC_protein_C"/>
</dbReference>
<feature type="domain" description="UvrC family homology region profile" evidence="10">
    <location>
        <begin position="250"/>
        <end position="476"/>
    </location>
</feature>
<dbReference type="PROSITE" id="PS50165">
    <property type="entry name" value="UVRC"/>
    <property type="match status" value="1"/>
</dbReference>
<dbReference type="SUPFAM" id="SSF47781">
    <property type="entry name" value="RuvA domain 2-like"/>
    <property type="match status" value="1"/>
</dbReference>
<dbReference type="EMBL" id="JAUGZK010000010">
    <property type="protein sequence ID" value="MEE2025237.1"/>
    <property type="molecule type" value="Genomic_DNA"/>
</dbReference>
<comment type="caution">
    <text evidence="11">The sequence shown here is derived from an EMBL/GenBank/DDBJ whole genome shotgun (WGS) entry which is preliminary data.</text>
</comment>
<dbReference type="SMART" id="SM00278">
    <property type="entry name" value="HhH1"/>
    <property type="match status" value="2"/>
</dbReference>
<comment type="subunit">
    <text evidence="7">Interacts with UvrB in an incision complex.</text>
</comment>
<evidence type="ECO:0000259" key="8">
    <source>
        <dbReference type="PROSITE" id="PS50151"/>
    </source>
</evidence>
<evidence type="ECO:0000256" key="7">
    <source>
        <dbReference type="HAMAP-Rule" id="MF_00203"/>
    </source>
</evidence>
<dbReference type="Pfam" id="PF14520">
    <property type="entry name" value="HHH_5"/>
    <property type="match status" value="1"/>
</dbReference>
<reference evidence="11 12" key="1">
    <citation type="submission" date="2023-06" db="EMBL/GenBank/DDBJ databases">
        <title>Alkalimonas sp., MEB004 an alkaliphilic bacterium isolated from Lonar Lake, India.</title>
        <authorList>
            <person name="Joshi A."/>
            <person name="Thite S."/>
        </authorList>
    </citation>
    <scope>NUCLEOTIDE SEQUENCE [LARGE SCALE GENOMIC DNA]</scope>
    <source>
        <strain evidence="11 12">MEB004</strain>
    </source>
</reference>
<dbReference type="Gene3D" id="3.30.420.340">
    <property type="entry name" value="UvrC, RNAse H endonuclease domain"/>
    <property type="match status" value="1"/>
</dbReference>
<evidence type="ECO:0000256" key="3">
    <source>
        <dbReference type="ARBA" id="ARBA00022769"/>
    </source>
</evidence>
<dbReference type="Proteomes" id="UP001339167">
    <property type="component" value="Unassembled WGS sequence"/>
</dbReference>
<dbReference type="Pfam" id="PF22920">
    <property type="entry name" value="UvrC_RNaseH"/>
    <property type="match status" value="1"/>
</dbReference>
<evidence type="ECO:0000313" key="11">
    <source>
        <dbReference type="EMBL" id="MEE2025237.1"/>
    </source>
</evidence>
<dbReference type="Pfam" id="PF02151">
    <property type="entry name" value="UVR"/>
    <property type="match status" value="1"/>
</dbReference>
<evidence type="ECO:0000256" key="5">
    <source>
        <dbReference type="ARBA" id="ARBA00023204"/>
    </source>
</evidence>
<dbReference type="InterPro" id="IPR003583">
    <property type="entry name" value="Hlx-hairpin-Hlx_DNA-bd_motif"/>
</dbReference>
<dbReference type="RefSeq" id="WP_330088551.1">
    <property type="nucleotide sequence ID" value="NZ_JAUGZK010000010.1"/>
</dbReference>
<evidence type="ECO:0000259" key="9">
    <source>
        <dbReference type="PROSITE" id="PS50164"/>
    </source>
</evidence>
<dbReference type="SUPFAM" id="SSF46600">
    <property type="entry name" value="C-terminal UvrC-binding domain of UvrB"/>
    <property type="match status" value="1"/>
</dbReference>
<dbReference type="InterPro" id="IPR010994">
    <property type="entry name" value="RuvA_2-like"/>
</dbReference>
<dbReference type="InterPro" id="IPR038476">
    <property type="entry name" value="UvrC_RNase_H_dom_sf"/>
</dbReference>
<dbReference type="InterPro" id="IPR001943">
    <property type="entry name" value="UVR_dom"/>
</dbReference>
<feature type="domain" description="UVR" evidence="8">
    <location>
        <begin position="200"/>
        <end position="235"/>
    </location>
</feature>
<dbReference type="Gene3D" id="4.10.860.10">
    <property type="entry name" value="UVR domain"/>
    <property type="match status" value="1"/>
</dbReference>
<evidence type="ECO:0000256" key="2">
    <source>
        <dbReference type="ARBA" id="ARBA00022763"/>
    </source>
</evidence>
<dbReference type="PROSITE" id="PS50164">
    <property type="entry name" value="GIY_YIG"/>
    <property type="match status" value="1"/>
</dbReference>
<dbReference type="InterPro" id="IPR001162">
    <property type="entry name" value="UvrC_RNase_H_dom"/>
</dbReference>
<accession>A0ABU7JHU5</accession>
<dbReference type="PANTHER" id="PTHR30562:SF1">
    <property type="entry name" value="UVRABC SYSTEM PROTEIN C"/>
    <property type="match status" value="1"/>
</dbReference>
<evidence type="ECO:0000256" key="6">
    <source>
        <dbReference type="ARBA" id="ARBA00023236"/>
    </source>
</evidence>
<dbReference type="SMART" id="SM00465">
    <property type="entry name" value="GIYc"/>
    <property type="match status" value="1"/>
</dbReference>
<dbReference type="Pfam" id="PF08459">
    <property type="entry name" value="UvrC_RNaseH_dom"/>
    <property type="match status" value="1"/>
</dbReference>
<keyword evidence="2 7" id="KW-0227">DNA damage</keyword>
<dbReference type="Gene3D" id="3.40.1440.10">
    <property type="entry name" value="GIY-YIG endonuclease"/>
    <property type="match status" value="1"/>
</dbReference>
<sequence length="604" mass="67599">MFDAKSFMSGVPQQPGVYRMLNAKGVVIYVGKAKNLKKRLSSYFRAQVDSIKTRALVSQIAQVELTLTHSETEALLLENNLIKAHRPKYNILLRDDKSYPYIILTSHKHPRLMSHRGARSVPGQYFGPYPNAGAVWQSLKLMQKIFPIRQCEDSFYQSRTRPCLQYQLKLCSAPCVGKISDTDYQEQVRLARLFLTGKDQQVIADLVQQMEQASQQLAFEKAAQLRDQVQALRRVQEQQSVSGDHEEMDVIGFCFQHGVAAVHVLFIRQHKVIGSKTYFPKLPANTMAVDILPAFLMQFYLQRMGGQQVPKDIVLSELPEGAEALQTAISELAGRKVRLSLARRGEKARYLELASKNARTACDGKVSQSQKVQFGYQALNTLFQPNAEINQMECFDISHTMGQETIASCVVFDGHGANKTLYRRYNVKGITAGDDYAAMDFALHKRYGNLTDESLLPDLVLIDGGKGQLQRAIDFFRGKNFARVPLLMGVAKGEGRKPGLETLVIPGQPAINLAADHPALHLIQQIRDEAHRFAITGHRTKRGKAMLKSPLEQIPGIGSKRRQALLQFLGGLQGVQQASVEELSKVPGISRQQAETIYQQLHSK</sequence>
<comment type="subcellular location">
    <subcellularLocation>
        <location evidence="7">Cytoplasm</location>
    </subcellularLocation>
</comment>
<evidence type="ECO:0000256" key="4">
    <source>
        <dbReference type="ARBA" id="ARBA00022881"/>
    </source>
</evidence>
<proteinExistence type="inferred from homology"/>